<dbReference type="GO" id="GO:0005096">
    <property type="term" value="F:GTPase activator activity"/>
    <property type="evidence" value="ECO:0007669"/>
    <property type="project" value="UniProtKB-KW"/>
</dbReference>
<dbReference type="InterPro" id="IPR001611">
    <property type="entry name" value="Leu-rich_rpt"/>
</dbReference>
<dbReference type="GO" id="GO:0048471">
    <property type="term" value="C:perinuclear region of cytoplasm"/>
    <property type="evidence" value="ECO:0007669"/>
    <property type="project" value="TreeGrafter"/>
</dbReference>
<dbReference type="GO" id="GO:0005634">
    <property type="term" value="C:nucleus"/>
    <property type="evidence" value="ECO:0007669"/>
    <property type="project" value="TreeGrafter"/>
</dbReference>
<dbReference type="SMART" id="SM00368">
    <property type="entry name" value="LRR_RI"/>
    <property type="match status" value="7"/>
</dbReference>
<evidence type="ECO:0000256" key="1">
    <source>
        <dbReference type="ARBA" id="ARBA00022468"/>
    </source>
</evidence>
<dbReference type="PhylomeDB" id="A0A0K6SBD4"/>
<evidence type="ECO:0000256" key="2">
    <source>
        <dbReference type="ARBA" id="ARBA00022614"/>
    </source>
</evidence>
<organism evidence="4">
    <name type="scientific">Chromera velia CCMP2878</name>
    <dbReference type="NCBI Taxonomy" id="1169474"/>
    <lineage>
        <taxon>Eukaryota</taxon>
        <taxon>Sar</taxon>
        <taxon>Alveolata</taxon>
        <taxon>Colpodellida</taxon>
        <taxon>Chromeraceae</taxon>
        <taxon>Chromera</taxon>
    </lineage>
</organism>
<dbReference type="PANTHER" id="PTHR24113:SF12">
    <property type="entry name" value="RAN GTPASE-ACTIVATING PROTEIN 1"/>
    <property type="match status" value="1"/>
</dbReference>
<gene>
    <name evidence="4" type="ORF">Cvel_13187.t2.CR1</name>
</gene>
<protein>
    <submittedName>
        <fullName evidence="4">Uncharacterized protein</fullName>
    </submittedName>
</protein>
<dbReference type="GO" id="GO:0006913">
    <property type="term" value="P:nucleocytoplasmic transport"/>
    <property type="evidence" value="ECO:0007669"/>
    <property type="project" value="TreeGrafter"/>
</dbReference>
<proteinExistence type="predicted"/>
<keyword evidence="1" id="KW-0343">GTPase activation</keyword>
<accession>A0A0K6SBD4</accession>
<dbReference type="EMBL" id="CDMZ01005833">
    <property type="protein sequence ID" value="CUC10875.1"/>
    <property type="molecule type" value="Genomic_DNA"/>
</dbReference>
<keyword evidence="3" id="KW-0677">Repeat</keyword>
<dbReference type="InterPro" id="IPR032675">
    <property type="entry name" value="LRR_dom_sf"/>
</dbReference>
<reference evidence="4" key="1">
    <citation type="submission" date="2014-11" db="EMBL/GenBank/DDBJ databases">
        <title>Molecular phylogeny of cliff fern family Woodsiaceae with morphological implications.</title>
        <authorList>
            <person name="Shao Y.-Z."/>
            <person name="Wei R."/>
            <person name="Zhang X.-C."/>
        </authorList>
    </citation>
    <scope>NUCLEOTIDE SEQUENCE</scope>
</reference>
<dbReference type="GO" id="GO:0005829">
    <property type="term" value="C:cytosol"/>
    <property type="evidence" value="ECO:0007669"/>
    <property type="project" value="TreeGrafter"/>
</dbReference>
<dbReference type="VEuPathDB" id="CryptoDB:Cvel_13187"/>
<dbReference type="Pfam" id="PF13516">
    <property type="entry name" value="LRR_6"/>
    <property type="match status" value="3"/>
</dbReference>
<evidence type="ECO:0000313" key="4">
    <source>
        <dbReference type="EMBL" id="CUC10875.1"/>
    </source>
</evidence>
<name>A0A0K6SBD4_9ALVE</name>
<dbReference type="InterPro" id="IPR027038">
    <property type="entry name" value="RanGap"/>
</dbReference>
<dbReference type="GO" id="GO:0031267">
    <property type="term" value="F:small GTPase binding"/>
    <property type="evidence" value="ECO:0007669"/>
    <property type="project" value="TreeGrafter"/>
</dbReference>
<dbReference type="PANTHER" id="PTHR24113">
    <property type="entry name" value="RAN GTPASE-ACTIVATING PROTEIN 1"/>
    <property type="match status" value="1"/>
</dbReference>
<keyword evidence="2" id="KW-0433">Leucine-rich repeat</keyword>
<dbReference type="Gene3D" id="3.80.10.10">
    <property type="entry name" value="Ribonuclease Inhibitor"/>
    <property type="match status" value="3"/>
</dbReference>
<evidence type="ECO:0000256" key="3">
    <source>
        <dbReference type="ARBA" id="ARBA00022737"/>
    </source>
</evidence>
<dbReference type="AlphaFoldDB" id="A0A0K6SBD4"/>
<sequence length="757" mass="79396">MLESASGLQSSCARNLRNGVGQEWLRCGLAFSGVHEKGFCLSASKLKLLLSSIPEGCGILETLKCGPHLCKDACLSVLLDFILRLKAAGTQGAHLTCLKTMDLSKCDLDDGAAGIFHLLPRPLQHLNLSGNRLRKASMEGLQSVLSFGWLSHLLSLDLSDNPLSPIGVRGLARGLSSSPQSLPLQSLKLARTKAKAEGVRALAEALKAKKTTSLQTLDLEGNGIWAGGLKHLASAVSAGAVPHLRVLVLKDNPLTGVTGQVGQEDYSSVAELLSTEALKELEELDLSGTSVFGEPIGGGLGGVQVPAAFLTVPGRFAKLRRLDLGASFFSPMCSSQLAAFATALGVEGAPSLQEFIIPDMPWGLQGTAEGVIALATALSSGHLSQLKCLKMPSRSEMTGEAFASLGRSLATGQVSRLQTLDIGMHRGDAEEGVRALASAIRGGCLSLLVSFSLKFVSSDSMTINGNAMAALGVALGCGGCLSLQEIDLDWGEEGDEGVGGLAQGLGGGGLPSLRDLSLNVVCRQDMEGGWDGQGCVALGDVLSTGKIPALRTVSLKMSWDRSFASVCECLSRGRIDPPIMVNISVGKLADTGVGVTRFAHADAGVTSFAEIIRAGKLSGLRNFTCREFQVFSRFCWEKIGEAISHAEASLRSLEELDLSDPMSAFLQGLSRGQGSLPALQSLKCRYSSIGTEGAQSLSALVRGGRVPSLRDLEVELTQIGQDGMQALAAALQCPHASALRQLDLTSFRLPPQMLQLK</sequence>
<dbReference type="SUPFAM" id="SSF52047">
    <property type="entry name" value="RNI-like"/>
    <property type="match status" value="3"/>
</dbReference>